<dbReference type="RefSeq" id="WP_231828493.1">
    <property type="nucleotide sequence ID" value="NZ_CP020771.1"/>
</dbReference>
<evidence type="ECO:0000256" key="1">
    <source>
        <dbReference type="SAM" id="Phobius"/>
    </source>
</evidence>
<protein>
    <recommendedName>
        <fullName evidence="4">Transposase IS4-like domain-containing protein</fullName>
    </recommendedName>
</protein>
<feature type="transmembrane region" description="Helical" evidence="1">
    <location>
        <begin position="31"/>
        <end position="52"/>
    </location>
</feature>
<dbReference type="SUPFAM" id="SSF53098">
    <property type="entry name" value="Ribonuclease H-like"/>
    <property type="match status" value="1"/>
</dbReference>
<dbReference type="InterPro" id="IPR012337">
    <property type="entry name" value="RNaseH-like_sf"/>
</dbReference>
<organism evidence="2 3">
    <name type="scientific">Microcystis aeruginosa PCC 7806SL</name>
    <dbReference type="NCBI Taxonomy" id="1903187"/>
    <lineage>
        <taxon>Bacteria</taxon>
        <taxon>Bacillati</taxon>
        <taxon>Cyanobacteriota</taxon>
        <taxon>Cyanophyceae</taxon>
        <taxon>Oscillatoriophycideae</taxon>
        <taxon>Chroococcales</taxon>
        <taxon>Microcystaceae</taxon>
        <taxon>Microcystis</taxon>
    </lineage>
</organism>
<evidence type="ECO:0008006" key="4">
    <source>
        <dbReference type="Google" id="ProtNLM"/>
    </source>
</evidence>
<evidence type="ECO:0000313" key="2">
    <source>
        <dbReference type="EMBL" id="ARI80830.1"/>
    </source>
</evidence>
<keyword evidence="1" id="KW-0812">Transmembrane</keyword>
<keyword evidence="3" id="KW-1185">Reference proteome</keyword>
<reference evidence="2 3" key="1">
    <citation type="journal article" date="2018" name="Harmful Algae">
        <title>The highly heterogeneous methylated genomes and diverse restriction-modification systems of bloom-forming Microcystis.</title>
        <authorList>
            <person name="Zhao L."/>
            <person name="Song Y."/>
            <person name="Li L."/>
            <person name="Gan N."/>
            <person name="Brand J.J."/>
            <person name="Song L."/>
        </authorList>
    </citation>
    <scope>NUCLEOTIDE SEQUENCE [LARGE SCALE GENOMIC DNA]</scope>
    <source>
        <strain evidence="2 3">PCC 7806SL</strain>
    </source>
</reference>
<gene>
    <name evidence="2" type="ORF">BH695_1549</name>
</gene>
<accession>A0AB33BTX6</accession>
<dbReference type="AlphaFoldDB" id="A0AB33BTX6"/>
<name>A0AB33BTX6_MICA7</name>
<proteinExistence type="predicted"/>
<evidence type="ECO:0000313" key="3">
    <source>
        <dbReference type="Proteomes" id="UP000192439"/>
    </source>
</evidence>
<dbReference type="EMBL" id="CP020771">
    <property type="protein sequence ID" value="ARI80830.1"/>
    <property type="molecule type" value="Genomic_DNA"/>
</dbReference>
<keyword evidence="1" id="KW-1133">Transmembrane helix</keyword>
<dbReference type="Proteomes" id="UP000192439">
    <property type="component" value="Chromosome"/>
</dbReference>
<keyword evidence="1" id="KW-0472">Membrane</keyword>
<sequence length="262" mass="30728">MIKIDFFPVPDGEFIFFSSPFLIPMLFKQKLFLIVSFLIVVFCGFGLLNLTYDASVLAPQQYYQIRSLHTLQYQKVLENELGRAGYLLLLMIVGTLQILKQAKLEILAEALPIPILFESRRKKLKRFLKLEILNIEKIWFLCLKEMLKQQERFTIKGLVYIAIDRTSWGAINILMVSLIYDKRAIPIYWEILDKKGSSNLEEQHRVLGKILKMLSGHKIVVLGDREFCSVSLGKWLQKQSLYFCLRQKKVQMSRQKKEFIKK</sequence>